<proteinExistence type="predicted"/>
<dbReference type="Proteomes" id="UP000065511">
    <property type="component" value="Chromosome"/>
</dbReference>
<gene>
    <name evidence="2" type="ORF">ATZ33_14535</name>
</gene>
<evidence type="ECO:0000259" key="1">
    <source>
        <dbReference type="Pfam" id="PF05043"/>
    </source>
</evidence>
<name>A0ABM5WBD6_9ENTE</name>
<protein>
    <recommendedName>
        <fullName evidence="1">Mga helix-turn-helix domain-containing protein</fullName>
    </recommendedName>
</protein>
<dbReference type="RefSeq" id="WP_071876130.1">
    <property type="nucleotide sequence ID" value="NZ_JXLC01000001.1"/>
</dbReference>
<dbReference type="Pfam" id="PF05043">
    <property type="entry name" value="Mga"/>
    <property type="match status" value="1"/>
</dbReference>
<organism evidence="2 3">
    <name type="scientific">Enterococcus silesiacus</name>
    <dbReference type="NCBI Taxonomy" id="332949"/>
    <lineage>
        <taxon>Bacteria</taxon>
        <taxon>Bacillati</taxon>
        <taxon>Bacillota</taxon>
        <taxon>Bacilli</taxon>
        <taxon>Lactobacillales</taxon>
        <taxon>Enterococcaceae</taxon>
        <taxon>Enterococcus</taxon>
    </lineage>
</organism>
<dbReference type="EMBL" id="CP013614">
    <property type="protein sequence ID" value="ALS02550.1"/>
    <property type="molecule type" value="Genomic_DNA"/>
</dbReference>
<keyword evidence="3" id="KW-1185">Reference proteome</keyword>
<accession>A0ABM5WBD6</accession>
<evidence type="ECO:0000313" key="2">
    <source>
        <dbReference type="EMBL" id="ALS02550.1"/>
    </source>
</evidence>
<feature type="domain" description="Mga helix-turn-helix" evidence="1">
    <location>
        <begin position="93"/>
        <end position="168"/>
    </location>
</feature>
<evidence type="ECO:0000313" key="3">
    <source>
        <dbReference type="Proteomes" id="UP000065511"/>
    </source>
</evidence>
<sequence>MQNSFMGKKERTKFELFKSIVFSKSGLSFNDLLLKYGLTKSTLSRYLHELVQEVEEAFEEKVQLSQNVQTGLYQIETQEAYSIGYLIDYLHLFYVEKSGVFFILDVLLKKRYISIEAMALDLHMSSSSVYKQLRELKQMVAPFGGKISFNQLTSPLTGNEIGIRLFSFFSYWSVFKSTEFDNKNYPESWLELKEFEGYFDHASSLSESQKAKLRFIQLITLKRALWQKNYIEPSKEFLADIAYFDNKDMELLPLLKNLLTNEQYQKERALLVYATRGLIYNLDSLETKKKIVQDYQQSSLEIAAYTTKLMSEVQKEFKLDYTEEGFTNFYFYLLILLIYIKHINMDISGYYKNGLSFLPMIDYNEVNENILQRIAEIVGRQDFYPKINKQSLPGVMAILSLTIYSGIYLNKKLGYIQICVIFNNSLILADNIKKAILDVYNQERIIFTNDVMAADLVISDSYEAVAPQTEHFYFDEQLNPEQWKQMLDVINQIFYRTIF</sequence>
<dbReference type="InterPro" id="IPR007737">
    <property type="entry name" value="Mga_HTH"/>
</dbReference>
<reference evidence="2 3" key="1">
    <citation type="submission" date="2015-12" db="EMBL/GenBank/DDBJ databases">
        <authorList>
            <person name="Lauer A."/>
            <person name="Humrighouse B."/>
            <person name="Loparev V."/>
            <person name="Shewmaker P.L."/>
            <person name="Whitney A.M."/>
            <person name="McLaughlin R.W."/>
        </authorList>
    </citation>
    <scope>NUCLEOTIDE SEQUENCE [LARGE SCALE GENOMIC DNA]</scope>
    <source>
        <strain evidence="2 3">LMG 23085</strain>
    </source>
</reference>